<evidence type="ECO:0000313" key="1">
    <source>
        <dbReference type="EMBL" id="SEI38781.1"/>
    </source>
</evidence>
<proteinExistence type="predicted"/>
<gene>
    <name evidence="1" type="ORF">SAMN04487995_0288</name>
</gene>
<accession>A0A1H6Q4N7</accession>
<protein>
    <submittedName>
        <fullName evidence="1">Uncharacterized protein</fullName>
    </submittedName>
</protein>
<name>A0A1H6Q4N7_9BACT</name>
<organism evidence="1 2">
    <name type="scientific">Dyadobacter koreensis</name>
    <dbReference type="NCBI Taxonomy" id="408657"/>
    <lineage>
        <taxon>Bacteria</taxon>
        <taxon>Pseudomonadati</taxon>
        <taxon>Bacteroidota</taxon>
        <taxon>Cytophagia</taxon>
        <taxon>Cytophagales</taxon>
        <taxon>Spirosomataceae</taxon>
        <taxon>Dyadobacter</taxon>
    </lineage>
</organism>
<reference evidence="1 2" key="1">
    <citation type="submission" date="2016-10" db="EMBL/GenBank/DDBJ databases">
        <authorList>
            <person name="de Groot N.N."/>
        </authorList>
    </citation>
    <scope>NUCLEOTIDE SEQUENCE [LARGE SCALE GENOMIC DNA]</scope>
    <source>
        <strain evidence="1 2">DSM 19938</strain>
    </source>
</reference>
<dbReference type="AlphaFoldDB" id="A0A1H6Q4N7"/>
<evidence type="ECO:0000313" key="2">
    <source>
        <dbReference type="Proteomes" id="UP000199532"/>
    </source>
</evidence>
<dbReference type="Proteomes" id="UP000199532">
    <property type="component" value="Unassembled WGS sequence"/>
</dbReference>
<keyword evidence="2" id="KW-1185">Reference proteome</keyword>
<sequence>MIKFLYYLSFLVFVGASCQQTEPRNIDNKDCKSDNVLKNSTWLKEKIRELEAYSSKGSCSTNFSGCFYIARGQVHGEIIFEIGICCPGVDYAPAYYNCDGTLFCEFKNNNCPIQSDIDDREIIWSISSK</sequence>
<dbReference type="EMBL" id="FNXY01000001">
    <property type="protein sequence ID" value="SEI38781.1"/>
    <property type="molecule type" value="Genomic_DNA"/>
</dbReference>
<dbReference type="PROSITE" id="PS51257">
    <property type="entry name" value="PROKAR_LIPOPROTEIN"/>
    <property type="match status" value="1"/>
</dbReference>